<organism evidence="2">
    <name type="scientific">Oryza brachyantha</name>
    <name type="common">malo sina</name>
    <dbReference type="NCBI Taxonomy" id="4533"/>
    <lineage>
        <taxon>Eukaryota</taxon>
        <taxon>Viridiplantae</taxon>
        <taxon>Streptophyta</taxon>
        <taxon>Embryophyta</taxon>
        <taxon>Tracheophyta</taxon>
        <taxon>Spermatophyta</taxon>
        <taxon>Magnoliopsida</taxon>
        <taxon>Liliopsida</taxon>
        <taxon>Poales</taxon>
        <taxon>Poaceae</taxon>
        <taxon>BOP clade</taxon>
        <taxon>Oryzoideae</taxon>
        <taxon>Oryzeae</taxon>
        <taxon>Oryzinae</taxon>
        <taxon>Oryza</taxon>
    </lineage>
</organism>
<dbReference type="Gramene" id="OB07G28420.1">
    <property type="protein sequence ID" value="OB07G28420.1"/>
    <property type="gene ID" value="OB07G28420"/>
</dbReference>
<dbReference type="Proteomes" id="UP000006038">
    <property type="component" value="Chromosome 7"/>
</dbReference>
<name>J3MN60_ORYBR</name>
<evidence type="ECO:0000313" key="2">
    <source>
        <dbReference type="EnsemblPlants" id="OB07G28420.1"/>
    </source>
</evidence>
<evidence type="ECO:0000313" key="3">
    <source>
        <dbReference type="Proteomes" id="UP000006038"/>
    </source>
</evidence>
<proteinExistence type="predicted"/>
<dbReference type="OMA" id="MAKEHIF"/>
<reference evidence="2" key="1">
    <citation type="journal article" date="2013" name="Nat. Commun.">
        <title>Whole-genome sequencing of Oryza brachyantha reveals mechanisms underlying Oryza genome evolution.</title>
        <authorList>
            <person name="Chen J."/>
            <person name="Huang Q."/>
            <person name="Gao D."/>
            <person name="Wang J."/>
            <person name="Lang Y."/>
            <person name="Liu T."/>
            <person name="Li B."/>
            <person name="Bai Z."/>
            <person name="Luis Goicoechea J."/>
            <person name="Liang C."/>
            <person name="Chen C."/>
            <person name="Zhang W."/>
            <person name="Sun S."/>
            <person name="Liao Y."/>
            <person name="Zhang X."/>
            <person name="Yang L."/>
            <person name="Song C."/>
            <person name="Wang M."/>
            <person name="Shi J."/>
            <person name="Liu G."/>
            <person name="Liu J."/>
            <person name="Zhou H."/>
            <person name="Zhou W."/>
            <person name="Yu Q."/>
            <person name="An N."/>
            <person name="Chen Y."/>
            <person name="Cai Q."/>
            <person name="Wang B."/>
            <person name="Liu B."/>
            <person name="Min J."/>
            <person name="Huang Y."/>
            <person name="Wu H."/>
            <person name="Li Z."/>
            <person name="Zhang Y."/>
            <person name="Yin Y."/>
            <person name="Song W."/>
            <person name="Jiang J."/>
            <person name="Jackson S.A."/>
            <person name="Wing R.A."/>
            <person name="Wang J."/>
            <person name="Chen M."/>
        </authorList>
    </citation>
    <scope>NUCLEOTIDE SEQUENCE [LARGE SCALE GENOMIC DNA]</scope>
    <source>
        <strain evidence="2">cv. IRGC 101232</strain>
    </source>
</reference>
<feature type="region of interest" description="Disordered" evidence="1">
    <location>
        <begin position="1"/>
        <end position="34"/>
    </location>
</feature>
<evidence type="ECO:0000256" key="1">
    <source>
        <dbReference type="SAM" id="MobiDB-lite"/>
    </source>
</evidence>
<feature type="compositionally biased region" description="Basic and acidic residues" evidence="1">
    <location>
        <begin position="1"/>
        <end position="11"/>
    </location>
</feature>
<dbReference type="EnsemblPlants" id="OB07G28420.1">
    <property type="protein sequence ID" value="OB07G28420.1"/>
    <property type="gene ID" value="OB07G28420"/>
</dbReference>
<protein>
    <submittedName>
        <fullName evidence="2">Uncharacterized protein</fullName>
    </submittedName>
</protein>
<reference evidence="2" key="2">
    <citation type="submission" date="2013-04" db="UniProtKB">
        <authorList>
            <consortium name="EnsemblPlants"/>
        </authorList>
    </citation>
    <scope>IDENTIFICATION</scope>
</reference>
<dbReference type="AlphaFoldDB" id="J3MN60"/>
<keyword evidence="3" id="KW-1185">Reference proteome</keyword>
<sequence>MSVAETGDRVAADFVEDGVPVAGVDPDPDPEEDGTGAATWMHNFEMAKEHIFQQF</sequence>
<dbReference type="HOGENOM" id="CLU_3035599_0_0_1"/>
<accession>J3MN60</accession>